<dbReference type="GeneID" id="117646796"/>
<protein>
    <recommendedName>
        <fullName evidence="6">Tetraspanin</fullName>
    </recommendedName>
</protein>
<evidence type="ECO:0000313" key="8">
    <source>
        <dbReference type="RefSeq" id="XP_034243906.1"/>
    </source>
</evidence>
<dbReference type="PIRSF" id="PIRSF002419">
    <property type="entry name" value="Tetraspanin"/>
    <property type="match status" value="1"/>
</dbReference>
<dbReference type="InterPro" id="IPR018503">
    <property type="entry name" value="Tetraspanin_CS"/>
</dbReference>
<dbReference type="KEGG" id="tpal:117646796"/>
<keyword evidence="5 6" id="KW-0472">Membrane</keyword>
<dbReference type="InterPro" id="IPR018499">
    <property type="entry name" value="Tetraspanin/Peripherin"/>
</dbReference>
<sequence length="262" mass="28436">MSTDCGSCLAKYVLCLFNFVLFLLGGVVLGVGAWYAADSASIAKLMHTIENTQGHKLPDLTASAYILIAAGAFVFIISFLGYCGAVRESRCLLTTYGVLLVLILILEVAAGIIGAAYKDQVTTETKGLLKATIVKNYTANENDSVTYVWNHLMAQLQCCGVDNFRDFAEAEQWKSYTQKVVPEACCVLQQPVFDLKPVNSECVYNPSEANSYLYKGCYKALGDWINKHMDVVIGVGIGLGVVQLSAIFLAFCLAKSINGSFK</sequence>
<feature type="transmembrane region" description="Helical" evidence="6">
    <location>
        <begin position="12"/>
        <end position="37"/>
    </location>
</feature>
<comment type="similarity">
    <text evidence="2 6">Belongs to the tetraspanin (TM4SF) family.</text>
</comment>
<proteinExistence type="inferred from homology"/>
<dbReference type="CDD" id="cd03156">
    <property type="entry name" value="uroplakin_I_like_LEL"/>
    <property type="match status" value="1"/>
</dbReference>
<dbReference type="GO" id="GO:0005886">
    <property type="term" value="C:plasma membrane"/>
    <property type="evidence" value="ECO:0007669"/>
    <property type="project" value="TreeGrafter"/>
</dbReference>
<comment type="subcellular location">
    <subcellularLocation>
        <location evidence="1 6">Membrane</location>
        <topology evidence="1 6">Multi-pass membrane protein</topology>
    </subcellularLocation>
</comment>
<dbReference type="Proteomes" id="UP000515158">
    <property type="component" value="Unplaced"/>
</dbReference>
<keyword evidence="7" id="KW-1185">Reference proteome</keyword>
<accession>A0A6P8Z2K4</accession>
<gene>
    <name evidence="8" type="primary">LOC117646796</name>
</gene>
<dbReference type="PANTHER" id="PTHR19282:SF552">
    <property type="entry name" value="TETRASPANIN"/>
    <property type="match status" value="1"/>
</dbReference>
<dbReference type="InParanoid" id="A0A6P8Z2K4"/>
<dbReference type="Pfam" id="PF00335">
    <property type="entry name" value="Tetraspanin"/>
    <property type="match status" value="1"/>
</dbReference>
<evidence type="ECO:0000256" key="1">
    <source>
        <dbReference type="ARBA" id="ARBA00004141"/>
    </source>
</evidence>
<dbReference type="Gene3D" id="1.10.1450.10">
    <property type="entry name" value="Tetraspanin"/>
    <property type="match status" value="1"/>
</dbReference>
<keyword evidence="4 6" id="KW-1133">Transmembrane helix</keyword>
<dbReference type="FunCoup" id="A0A6P8Z2K4">
    <property type="interactions" value="223"/>
</dbReference>
<evidence type="ECO:0000256" key="4">
    <source>
        <dbReference type="ARBA" id="ARBA00022989"/>
    </source>
</evidence>
<dbReference type="SUPFAM" id="SSF48652">
    <property type="entry name" value="Tetraspanin"/>
    <property type="match status" value="1"/>
</dbReference>
<dbReference type="PROSITE" id="PS00421">
    <property type="entry name" value="TM4_1"/>
    <property type="match status" value="1"/>
</dbReference>
<evidence type="ECO:0000313" key="7">
    <source>
        <dbReference type="Proteomes" id="UP000515158"/>
    </source>
</evidence>
<dbReference type="RefSeq" id="XP_034243906.1">
    <property type="nucleotide sequence ID" value="XM_034388015.1"/>
</dbReference>
<dbReference type="OrthoDB" id="6134317at2759"/>
<feature type="transmembrane region" description="Helical" evidence="6">
    <location>
        <begin position="96"/>
        <end position="117"/>
    </location>
</feature>
<evidence type="ECO:0000256" key="2">
    <source>
        <dbReference type="ARBA" id="ARBA00006840"/>
    </source>
</evidence>
<keyword evidence="3 6" id="KW-0812">Transmembrane</keyword>
<dbReference type="PANTHER" id="PTHR19282">
    <property type="entry name" value="TETRASPANIN"/>
    <property type="match status" value="1"/>
</dbReference>
<dbReference type="AlphaFoldDB" id="A0A6P8Z2K4"/>
<dbReference type="PRINTS" id="PR00259">
    <property type="entry name" value="TMFOUR"/>
</dbReference>
<evidence type="ECO:0000256" key="3">
    <source>
        <dbReference type="ARBA" id="ARBA00022692"/>
    </source>
</evidence>
<evidence type="ECO:0000256" key="6">
    <source>
        <dbReference type="RuleBase" id="RU361218"/>
    </source>
</evidence>
<feature type="transmembrane region" description="Helical" evidence="6">
    <location>
        <begin position="231"/>
        <end position="254"/>
    </location>
</feature>
<organism evidence="8">
    <name type="scientific">Thrips palmi</name>
    <name type="common">Melon thrips</name>
    <dbReference type="NCBI Taxonomy" id="161013"/>
    <lineage>
        <taxon>Eukaryota</taxon>
        <taxon>Metazoa</taxon>
        <taxon>Ecdysozoa</taxon>
        <taxon>Arthropoda</taxon>
        <taxon>Hexapoda</taxon>
        <taxon>Insecta</taxon>
        <taxon>Pterygota</taxon>
        <taxon>Neoptera</taxon>
        <taxon>Paraneoptera</taxon>
        <taxon>Thysanoptera</taxon>
        <taxon>Terebrantia</taxon>
        <taxon>Thripoidea</taxon>
        <taxon>Thripidae</taxon>
        <taxon>Thrips</taxon>
    </lineage>
</organism>
<name>A0A6P8Z2K4_THRPL</name>
<dbReference type="InterPro" id="IPR008952">
    <property type="entry name" value="Tetraspanin_EC2_sf"/>
</dbReference>
<feature type="transmembrane region" description="Helical" evidence="6">
    <location>
        <begin position="64"/>
        <end position="84"/>
    </location>
</feature>
<evidence type="ECO:0000256" key="5">
    <source>
        <dbReference type="ARBA" id="ARBA00023136"/>
    </source>
</evidence>
<dbReference type="InterPro" id="IPR000301">
    <property type="entry name" value="Tetraspanin_animals"/>
</dbReference>
<reference evidence="8" key="1">
    <citation type="submission" date="2025-08" db="UniProtKB">
        <authorList>
            <consortium name="RefSeq"/>
        </authorList>
    </citation>
    <scope>IDENTIFICATION</scope>
    <source>
        <tissue evidence="8">Total insect</tissue>
    </source>
</reference>